<name>A0A1H9PAY3_9HYPH</name>
<feature type="compositionally biased region" description="Basic residues" evidence="1">
    <location>
        <begin position="213"/>
        <end position="223"/>
    </location>
</feature>
<dbReference type="EMBL" id="FOFG01000019">
    <property type="protein sequence ID" value="SER44763.1"/>
    <property type="molecule type" value="Genomic_DNA"/>
</dbReference>
<feature type="domain" description="DUF2059" evidence="3">
    <location>
        <begin position="107"/>
        <end position="164"/>
    </location>
</feature>
<evidence type="ECO:0000256" key="2">
    <source>
        <dbReference type="SAM" id="SignalP"/>
    </source>
</evidence>
<evidence type="ECO:0000259" key="3">
    <source>
        <dbReference type="Pfam" id="PF09832"/>
    </source>
</evidence>
<feature type="compositionally biased region" description="Low complexity" evidence="1">
    <location>
        <begin position="190"/>
        <end position="212"/>
    </location>
</feature>
<dbReference type="OrthoDB" id="5510290at2"/>
<sequence>MNRLLASVVIGLAAFQMVHPAFAQSTAPAAASAKQNFPDPAKVDPAKLELAKQLIKLNGSSREFDVILPNIADQAKTTFIRANPQMQLGIIDVVDKIALSMVDRRAELDDRLAAVWAQSFDQDELQKLVDFYQSPLGKKFSDAQPNVIGTQVRVAQLWAQQISEDMTKQIAAQLKTAVASEAKQLEGAQPSFAPDADTDASASAPVEAPAAKPARKPAAKPAK</sequence>
<feature type="signal peptide" evidence="2">
    <location>
        <begin position="1"/>
        <end position="23"/>
    </location>
</feature>
<proteinExistence type="predicted"/>
<dbReference type="STRING" id="1855383.SAMN05216548_11911"/>
<organism evidence="4 5">
    <name type="scientific">Faunimonas pinastri</name>
    <dbReference type="NCBI Taxonomy" id="1855383"/>
    <lineage>
        <taxon>Bacteria</taxon>
        <taxon>Pseudomonadati</taxon>
        <taxon>Pseudomonadota</taxon>
        <taxon>Alphaproteobacteria</taxon>
        <taxon>Hyphomicrobiales</taxon>
        <taxon>Afifellaceae</taxon>
        <taxon>Faunimonas</taxon>
    </lineage>
</organism>
<evidence type="ECO:0000256" key="1">
    <source>
        <dbReference type="SAM" id="MobiDB-lite"/>
    </source>
</evidence>
<dbReference type="AlphaFoldDB" id="A0A1H9PAY3"/>
<gene>
    <name evidence="4" type="ORF">SAMN05216548_11911</name>
</gene>
<reference evidence="4 5" key="1">
    <citation type="submission" date="2016-10" db="EMBL/GenBank/DDBJ databases">
        <authorList>
            <person name="de Groot N.N."/>
        </authorList>
    </citation>
    <scope>NUCLEOTIDE SEQUENCE [LARGE SCALE GENOMIC DNA]</scope>
    <source>
        <strain evidence="4 5">A52C2</strain>
    </source>
</reference>
<keyword evidence="5" id="KW-1185">Reference proteome</keyword>
<evidence type="ECO:0000313" key="5">
    <source>
        <dbReference type="Proteomes" id="UP000199647"/>
    </source>
</evidence>
<dbReference type="RefSeq" id="WP_092499361.1">
    <property type="nucleotide sequence ID" value="NZ_FOFG01000019.1"/>
</dbReference>
<evidence type="ECO:0000313" key="4">
    <source>
        <dbReference type="EMBL" id="SER44763.1"/>
    </source>
</evidence>
<keyword evidence="2" id="KW-0732">Signal</keyword>
<feature type="region of interest" description="Disordered" evidence="1">
    <location>
        <begin position="183"/>
        <end position="223"/>
    </location>
</feature>
<protein>
    <recommendedName>
        <fullName evidence="3">DUF2059 domain-containing protein</fullName>
    </recommendedName>
</protein>
<dbReference type="Pfam" id="PF09832">
    <property type="entry name" value="DUF2059"/>
    <property type="match status" value="1"/>
</dbReference>
<accession>A0A1H9PAY3</accession>
<dbReference type="Proteomes" id="UP000199647">
    <property type="component" value="Unassembled WGS sequence"/>
</dbReference>
<feature type="chain" id="PRO_5011772366" description="DUF2059 domain-containing protein" evidence="2">
    <location>
        <begin position="24"/>
        <end position="223"/>
    </location>
</feature>
<dbReference type="InterPro" id="IPR018637">
    <property type="entry name" value="DUF2059"/>
</dbReference>